<dbReference type="Pfam" id="PF12705">
    <property type="entry name" value="PDDEXK_1"/>
    <property type="match status" value="1"/>
</dbReference>
<dbReference type="AlphaFoldDB" id="D1ADM7"/>
<dbReference type="GO" id="GO:0004386">
    <property type="term" value="F:helicase activity"/>
    <property type="evidence" value="ECO:0007669"/>
    <property type="project" value="UniProtKB-KW"/>
</dbReference>
<evidence type="ECO:0000256" key="3">
    <source>
        <dbReference type="ARBA" id="ARBA00023204"/>
    </source>
</evidence>
<sequence>MSHDRWAGHAGLRGDPAVIRLSASLLDRTDRQCADFAALKARTGLWPRIRERRRHPPLETFPLGLVMRALDAVEFGGRDLRQAAEEAVAANRTPVHPGVAVWVSHACRAYLRAAEWITDELEAEGIALAPERLPRIVQSASAAELRMLTAWGRWYGSTDGTVREFRRLRMSRAGDEHTPSTLALAFVTAAGRRAVGNVYQDVPVEVIDDADAPTRIRIVEVTLLEGVPPRVLLDDSPERVRRAYLERVRPLAQGVVLGGERRAGSDCLECKLRAHCEDLPHAPGLLGAEEAGTHRRTWSVTTGRDYAVCPARAHMRQLHLPAAAPGDDSAVRRGRAVHRWLEAAHRRGRPCSPGDLPDPEAAEPGPLAAELTAEEYRQARPYLLAHLATCPLAGPGRIDQVRPEPVVAAFDPVADVLVIAHPDLLRRVDGRLVYREQKTTTGAPPSGTPEEVFAQVPQLALAVLLIAHGVFGEPEGTVELEVLTPSRAHLTAFDAADPQVLQAARGQITRMAGPWLHDTEFAASPGPWCERCPTAQWCPAPRTPAEDGHGGPIEVDGVLIDPRTGEVLDASGPLTTRAAAVCASLRDPDPDEAPPF</sequence>
<keyword evidence="2" id="KW-0378">Hydrolase</keyword>
<keyword evidence="1" id="KW-0227">DNA damage</keyword>
<accession>D1ADM7</accession>
<keyword evidence="2" id="KW-0067">ATP-binding</keyword>
<dbReference type="RefSeq" id="WP_012852271.1">
    <property type="nucleotide sequence ID" value="NC_013510.1"/>
</dbReference>
<evidence type="ECO:0000259" key="4">
    <source>
        <dbReference type="Pfam" id="PF12705"/>
    </source>
</evidence>
<evidence type="ECO:0000313" key="5">
    <source>
        <dbReference type="EMBL" id="ACY97487.1"/>
    </source>
</evidence>
<dbReference type="EMBL" id="CP001738">
    <property type="protein sequence ID" value="ACY97487.1"/>
    <property type="molecule type" value="Genomic_DNA"/>
</dbReference>
<dbReference type="KEGG" id="tcu:Tcur_1918"/>
<keyword evidence="6" id="KW-1185">Reference proteome</keyword>
<name>D1ADM7_THECD</name>
<proteinExistence type="predicted"/>
<dbReference type="OrthoDB" id="3588062at2"/>
<dbReference type="HOGENOM" id="CLU_037517_0_0_11"/>
<organism evidence="5 6">
    <name type="scientific">Thermomonospora curvata (strain ATCC 19995 / DSM 43183 / JCM 3096 / KCTC 9072 / NBRC 15933 / NCIMB 10081 / Henssen B9)</name>
    <dbReference type="NCBI Taxonomy" id="471852"/>
    <lineage>
        <taxon>Bacteria</taxon>
        <taxon>Bacillati</taxon>
        <taxon>Actinomycetota</taxon>
        <taxon>Actinomycetes</taxon>
        <taxon>Streptosporangiales</taxon>
        <taxon>Thermomonosporaceae</taxon>
        <taxon>Thermomonospora</taxon>
    </lineage>
</organism>
<dbReference type="Proteomes" id="UP000001918">
    <property type="component" value="Chromosome"/>
</dbReference>
<evidence type="ECO:0000256" key="2">
    <source>
        <dbReference type="ARBA" id="ARBA00022806"/>
    </source>
</evidence>
<evidence type="ECO:0000313" key="6">
    <source>
        <dbReference type="Proteomes" id="UP000001918"/>
    </source>
</evidence>
<dbReference type="eggNOG" id="COG2887">
    <property type="taxonomic scope" value="Bacteria"/>
</dbReference>
<keyword evidence="2" id="KW-0347">Helicase</keyword>
<protein>
    <recommendedName>
        <fullName evidence="4">PD-(D/E)XK endonuclease-like domain-containing protein</fullName>
    </recommendedName>
</protein>
<keyword evidence="3" id="KW-0234">DNA repair</keyword>
<dbReference type="GO" id="GO:0006281">
    <property type="term" value="P:DNA repair"/>
    <property type="evidence" value="ECO:0007669"/>
    <property type="project" value="UniProtKB-KW"/>
</dbReference>
<evidence type="ECO:0000256" key="1">
    <source>
        <dbReference type="ARBA" id="ARBA00022763"/>
    </source>
</evidence>
<keyword evidence="2" id="KW-0547">Nucleotide-binding</keyword>
<feature type="domain" description="PD-(D/E)XK endonuclease-like" evidence="4">
    <location>
        <begin position="297"/>
        <end position="539"/>
    </location>
</feature>
<reference evidence="5 6" key="1">
    <citation type="journal article" date="2011" name="Stand. Genomic Sci.">
        <title>Complete genome sequence of Thermomonospora curvata type strain (B9).</title>
        <authorList>
            <person name="Chertkov O."/>
            <person name="Sikorski J."/>
            <person name="Nolan M."/>
            <person name="Lapidus A."/>
            <person name="Lucas S."/>
            <person name="Del Rio T.G."/>
            <person name="Tice H."/>
            <person name="Cheng J.F."/>
            <person name="Goodwin L."/>
            <person name="Pitluck S."/>
            <person name="Liolios K."/>
            <person name="Ivanova N."/>
            <person name="Mavromatis K."/>
            <person name="Mikhailova N."/>
            <person name="Ovchinnikova G."/>
            <person name="Pati A."/>
            <person name="Chen A."/>
            <person name="Palaniappan K."/>
            <person name="Djao O.D."/>
            <person name="Land M."/>
            <person name="Hauser L."/>
            <person name="Chang Y.J."/>
            <person name="Jeffries C.D."/>
            <person name="Brettin T."/>
            <person name="Han C."/>
            <person name="Detter J.C."/>
            <person name="Rohde M."/>
            <person name="Goker M."/>
            <person name="Woyke T."/>
            <person name="Bristow J."/>
            <person name="Eisen J.A."/>
            <person name="Markowitz V."/>
            <person name="Hugenholtz P."/>
            <person name="Klenk H.P."/>
            <person name="Kyrpides N.C."/>
        </authorList>
    </citation>
    <scope>NUCLEOTIDE SEQUENCE [LARGE SCALE GENOMIC DNA]</scope>
    <source>
        <strain evidence="6">ATCC 19995 / DSM 43183 / JCM 3096 / KCTC 9072 / NBRC 15933 / NCIMB 10081 / Henssen B9</strain>
    </source>
</reference>
<gene>
    <name evidence="5" type="ordered locus">Tcur_1918</name>
</gene>
<dbReference type="InterPro" id="IPR038726">
    <property type="entry name" value="PDDEXK_AddAB-type"/>
</dbReference>